<dbReference type="AlphaFoldDB" id="A0A381E6S3"/>
<dbReference type="NCBIfam" id="NF047646">
    <property type="entry name" value="REP_Tyr_transpos"/>
    <property type="match status" value="1"/>
</dbReference>
<organism evidence="3 4">
    <name type="scientific">Cardiobacterium valvarum</name>
    <dbReference type="NCBI Taxonomy" id="194702"/>
    <lineage>
        <taxon>Bacteria</taxon>
        <taxon>Pseudomonadati</taxon>
        <taxon>Pseudomonadota</taxon>
        <taxon>Gammaproteobacteria</taxon>
        <taxon>Cardiobacteriales</taxon>
        <taxon>Cardiobacteriaceae</taxon>
        <taxon>Cardiobacterium</taxon>
    </lineage>
</organism>
<dbReference type="GO" id="GO:0043565">
    <property type="term" value="F:sequence-specific DNA binding"/>
    <property type="evidence" value="ECO:0007669"/>
    <property type="project" value="TreeGrafter"/>
</dbReference>
<reference evidence="3 4" key="1">
    <citation type="submission" date="2018-06" db="EMBL/GenBank/DDBJ databases">
        <authorList>
            <consortium name="Pathogen Informatics"/>
            <person name="Doyle S."/>
        </authorList>
    </citation>
    <scope>NUCLEOTIDE SEQUENCE [LARGE SCALE GENOMIC DNA]</scope>
    <source>
        <strain evidence="3 4">NCTC13294</strain>
    </source>
</reference>
<dbReference type="SUPFAM" id="SSF143422">
    <property type="entry name" value="Transposase IS200-like"/>
    <property type="match status" value="1"/>
</dbReference>
<keyword evidence="4" id="KW-1185">Reference proteome</keyword>
<dbReference type="Proteomes" id="UP000254572">
    <property type="component" value="Unassembled WGS sequence"/>
</dbReference>
<dbReference type="InterPro" id="IPR052715">
    <property type="entry name" value="RAYT_transposase"/>
</dbReference>
<feature type="compositionally biased region" description="Polar residues" evidence="1">
    <location>
        <begin position="129"/>
        <end position="140"/>
    </location>
</feature>
<protein>
    <submittedName>
        <fullName evidence="3">Transposase and inactivated derivatives</fullName>
    </submittedName>
</protein>
<dbReference type="InterPro" id="IPR036515">
    <property type="entry name" value="Transposase_17_sf"/>
</dbReference>
<dbReference type="SMART" id="SM01321">
    <property type="entry name" value="Y1_Tnp"/>
    <property type="match status" value="1"/>
</dbReference>
<accession>A0A381E6S3</accession>
<evidence type="ECO:0000256" key="1">
    <source>
        <dbReference type="SAM" id="MobiDB-lite"/>
    </source>
</evidence>
<proteinExistence type="predicted"/>
<dbReference type="Gene3D" id="3.30.70.1290">
    <property type="entry name" value="Transposase IS200-like"/>
    <property type="match status" value="1"/>
</dbReference>
<dbReference type="InterPro" id="IPR002686">
    <property type="entry name" value="Transposase_17"/>
</dbReference>
<feature type="domain" description="Transposase IS200-like" evidence="2">
    <location>
        <begin position="288"/>
        <end position="412"/>
    </location>
</feature>
<name>A0A381E6S3_9GAMM</name>
<evidence type="ECO:0000313" key="3">
    <source>
        <dbReference type="EMBL" id="SUX22078.1"/>
    </source>
</evidence>
<sequence>MRHHHNRRAGFSPPQCRSAHSFSHDTGRRAGFSSPPNRSAHSFSHDTGRRAGFSPPQYHSAHSFSHDSGRRAGFSPPPNRSAHSFSHDTVRRAGFSPPQCRSAHSFSHDTGRRAGFSPPPNRSAHKPSHSSPDQDASSLRQNGYRPFIHRRAEARPTSRFADVSLRRAEACPTFRFVGLPLRRAEARPTSRFVGCSLRRAEFRPTSRFVDISLRRAEARPTSCFADVSLRRAEACPMFCFAGVSLRRAEARPTSRFVDVSLRRDKYRPTYCPIFYVRTFMPNYRRDYVQGGIYFFTIALQNRQARYLIDYIGDLRTAYRHTQERYPFETLAFTVLPDHLHWVMQLPAGDKDYSRRIASLKSGFSRHLPDFLRAPNDWSVHKREAGIWQRRFWEHRIRDERDLQNHIFYTYYNPVKHGLVAQVCDWPYSSFHRDVARGIFPRYWGGDIDTTILALCDYDD</sequence>
<dbReference type="GO" id="GO:0004803">
    <property type="term" value="F:transposase activity"/>
    <property type="evidence" value="ECO:0007669"/>
    <property type="project" value="InterPro"/>
</dbReference>
<feature type="region of interest" description="Disordered" evidence="1">
    <location>
        <begin position="1"/>
        <end position="140"/>
    </location>
</feature>
<evidence type="ECO:0000313" key="4">
    <source>
        <dbReference type="Proteomes" id="UP000254572"/>
    </source>
</evidence>
<dbReference type="GO" id="GO:0006313">
    <property type="term" value="P:DNA transposition"/>
    <property type="evidence" value="ECO:0007669"/>
    <property type="project" value="InterPro"/>
</dbReference>
<dbReference type="PANTHER" id="PTHR36966">
    <property type="entry name" value="REP-ASSOCIATED TYROSINE TRANSPOSASE"/>
    <property type="match status" value="1"/>
</dbReference>
<dbReference type="EMBL" id="UFUW01000001">
    <property type="protein sequence ID" value="SUX22078.1"/>
    <property type="molecule type" value="Genomic_DNA"/>
</dbReference>
<dbReference type="PANTHER" id="PTHR36966:SF1">
    <property type="entry name" value="REP-ASSOCIATED TYROSINE TRANSPOSASE"/>
    <property type="match status" value="1"/>
</dbReference>
<gene>
    <name evidence="3" type="ORF">NCTC13294_01162</name>
</gene>
<evidence type="ECO:0000259" key="2">
    <source>
        <dbReference type="SMART" id="SM01321"/>
    </source>
</evidence>